<sequence>MDNESDVENMHHGLYSIPEDLKENGGNQLFMLFHTPGPLFRNTSLTVEGTASYGQNGRPFAAINFSIDT</sequence>
<dbReference type="Gramene" id="Solyc07g007945.1.1">
    <property type="protein sequence ID" value="Solyc07g007945.1.1"/>
    <property type="gene ID" value="Solyc07g007945.1"/>
</dbReference>
<evidence type="ECO:0000313" key="2">
    <source>
        <dbReference type="Proteomes" id="UP000004994"/>
    </source>
</evidence>
<reference evidence="1" key="1">
    <citation type="journal article" date="2012" name="Nature">
        <title>The tomato genome sequence provides insights into fleshy fruit evolution.</title>
        <authorList>
            <consortium name="Tomato Genome Consortium"/>
        </authorList>
    </citation>
    <scope>NUCLEOTIDE SEQUENCE [LARGE SCALE GENOMIC DNA]</scope>
    <source>
        <strain evidence="1">cv. Heinz 1706</strain>
    </source>
</reference>
<keyword evidence="2" id="KW-1185">Reference proteome</keyword>
<protein>
    <submittedName>
        <fullName evidence="1">Uncharacterized protein</fullName>
    </submittedName>
</protein>
<proteinExistence type="predicted"/>
<organism evidence="1">
    <name type="scientific">Solanum lycopersicum</name>
    <name type="common">Tomato</name>
    <name type="synonym">Lycopersicon esculentum</name>
    <dbReference type="NCBI Taxonomy" id="4081"/>
    <lineage>
        <taxon>Eukaryota</taxon>
        <taxon>Viridiplantae</taxon>
        <taxon>Streptophyta</taxon>
        <taxon>Embryophyta</taxon>
        <taxon>Tracheophyta</taxon>
        <taxon>Spermatophyta</taxon>
        <taxon>Magnoliopsida</taxon>
        <taxon>eudicotyledons</taxon>
        <taxon>Gunneridae</taxon>
        <taxon>Pentapetalae</taxon>
        <taxon>asterids</taxon>
        <taxon>lamiids</taxon>
        <taxon>Solanales</taxon>
        <taxon>Solanaceae</taxon>
        <taxon>Solanoideae</taxon>
        <taxon>Solaneae</taxon>
        <taxon>Solanum</taxon>
        <taxon>Solanum subgen. Lycopersicon</taxon>
    </lineage>
</organism>
<dbReference type="AlphaFoldDB" id="A0A3Q7H415"/>
<dbReference type="InParanoid" id="A0A3Q7H415"/>
<dbReference type="EnsemblPlants" id="Solyc07g007945.1.1">
    <property type="protein sequence ID" value="Solyc07g007945.1.1"/>
    <property type="gene ID" value="Solyc07g007945.1"/>
</dbReference>
<accession>A0A3Q7H415</accession>
<dbReference type="Proteomes" id="UP000004994">
    <property type="component" value="Chromosome 7"/>
</dbReference>
<name>A0A3Q7H415_SOLLC</name>
<reference evidence="1" key="2">
    <citation type="submission" date="2019-01" db="UniProtKB">
        <authorList>
            <consortium name="EnsemblPlants"/>
        </authorList>
    </citation>
    <scope>IDENTIFICATION</scope>
    <source>
        <strain evidence="1">cv. Heinz 1706</strain>
    </source>
</reference>
<evidence type="ECO:0000313" key="1">
    <source>
        <dbReference type="EnsemblPlants" id="Solyc07g007945.1.1"/>
    </source>
</evidence>